<gene>
    <name evidence="1" type="ORF">AVDCRST_MAG82-996</name>
</gene>
<name>A0A6J4PF24_9ACTN</name>
<organism evidence="1">
    <name type="scientific">uncultured Rubrobacteraceae bacterium</name>
    <dbReference type="NCBI Taxonomy" id="349277"/>
    <lineage>
        <taxon>Bacteria</taxon>
        <taxon>Bacillati</taxon>
        <taxon>Actinomycetota</taxon>
        <taxon>Rubrobacteria</taxon>
        <taxon>Rubrobacterales</taxon>
        <taxon>Rubrobacteraceae</taxon>
        <taxon>environmental samples</taxon>
    </lineage>
</organism>
<sequence>MQSRARIDGLRLLGVINDTQAPGEEGARADPTRAANEAGLEVGSERYQEAMAYLLVEAALLGDEHTAFDDEGDQHAHGYASYFFTGRALDLLG</sequence>
<evidence type="ECO:0000313" key="1">
    <source>
        <dbReference type="EMBL" id="CAA9414242.1"/>
    </source>
</evidence>
<dbReference type="AlphaFoldDB" id="A0A6J4PF24"/>
<accession>A0A6J4PF24</accession>
<dbReference type="EMBL" id="CADCVA010000134">
    <property type="protein sequence ID" value="CAA9414242.1"/>
    <property type="molecule type" value="Genomic_DNA"/>
</dbReference>
<reference evidence="1" key="1">
    <citation type="submission" date="2020-02" db="EMBL/GenBank/DDBJ databases">
        <authorList>
            <person name="Meier V. D."/>
        </authorList>
    </citation>
    <scope>NUCLEOTIDE SEQUENCE</scope>
    <source>
        <strain evidence="1">AVDCRST_MAG82</strain>
    </source>
</reference>
<proteinExistence type="predicted"/>
<protein>
    <submittedName>
        <fullName evidence="1">Uncharacterized protein</fullName>
    </submittedName>
</protein>